<dbReference type="AlphaFoldDB" id="A0A9P6HBT4"/>
<keyword evidence="8" id="KW-0349">Heme</keyword>
<gene>
    <name evidence="9" type="ORF">BJ322DRAFT_1156860</name>
</gene>
<dbReference type="Proteomes" id="UP000736335">
    <property type="component" value="Unassembled WGS sequence"/>
</dbReference>
<dbReference type="GO" id="GO:0016705">
    <property type="term" value="F:oxidoreductase activity, acting on paired donors, with incorporation or reduction of molecular oxygen"/>
    <property type="evidence" value="ECO:0007669"/>
    <property type="project" value="InterPro"/>
</dbReference>
<feature type="binding site" description="axial binding residue" evidence="8">
    <location>
        <position position="505"/>
    </location>
    <ligand>
        <name>heme</name>
        <dbReference type="ChEBI" id="CHEBI:30413"/>
    </ligand>
    <ligandPart>
        <name>Fe</name>
        <dbReference type="ChEBI" id="CHEBI:18248"/>
    </ligandPart>
</feature>
<dbReference type="PANTHER" id="PTHR24305:SF187">
    <property type="entry name" value="P450, PUTATIVE (EUROFUNG)-RELATED"/>
    <property type="match status" value="1"/>
</dbReference>
<dbReference type="GO" id="GO:0020037">
    <property type="term" value="F:heme binding"/>
    <property type="evidence" value="ECO:0007669"/>
    <property type="project" value="InterPro"/>
</dbReference>
<dbReference type="OrthoDB" id="6692864at2759"/>
<evidence type="ECO:0000256" key="7">
    <source>
        <dbReference type="ARBA" id="ARBA00023033"/>
    </source>
</evidence>
<evidence type="ECO:0000313" key="9">
    <source>
        <dbReference type="EMBL" id="KAF9783488.1"/>
    </source>
</evidence>
<dbReference type="GO" id="GO:0005506">
    <property type="term" value="F:iron ion binding"/>
    <property type="evidence" value="ECO:0007669"/>
    <property type="project" value="InterPro"/>
</dbReference>
<comment type="cofactor">
    <cofactor evidence="1 8">
        <name>heme</name>
        <dbReference type="ChEBI" id="CHEBI:30413"/>
    </cofactor>
</comment>
<comment type="pathway">
    <text evidence="2">Secondary metabolite biosynthesis.</text>
</comment>
<dbReference type="EMBL" id="WIUZ02000010">
    <property type="protein sequence ID" value="KAF9783488.1"/>
    <property type="molecule type" value="Genomic_DNA"/>
</dbReference>
<evidence type="ECO:0000313" key="10">
    <source>
        <dbReference type="Proteomes" id="UP000736335"/>
    </source>
</evidence>
<keyword evidence="7" id="KW-0503">Monooxygenase</keyword>
<keyword evidence="4 8" id="KW-0479">Metal-binding</keyword>
<keyword evidence="6 8" id="KW-0408">Iron</keyword>
<comment type="caution">
    <text evidence="9">The sequence shown here is derived from an EMBL/GenBank/DDBJ whole genome shotgun (WGS) entry which is preliminary data.</text>
</comment>
<evidence type="ECO:0000256" key="1">
    <source>
        <dbReference type="ARBA" id="ARBA00001971"/>
    </source>
</evidence>
<dbReference type="SUPFAM" id="SSF48264">
    <property type="entry name" value="Cytochrome P450"/>
    <property type="match status" value="1"/>
</dbReference>
<dbReference type="InterPro" id="IPR036396">
    <property type="entry name" value="Cyt_P450_sf"/>
</dbReference>
<reference evidence="9" key="2">
    <citation type="submission" date="2020-11" db="EMBL/GenBank/DDBJ databases">
        <authorList>
            <consortium name="DOE Joint Genome Institute"/>
            <person name="Kuo A."/>
            <person name="Miyauchi S."/>
            <person name="Kiss E."/>
            <person name="Drula E."/>
            <person name="Kohler A."/>
            <person name="Sanchez-Garcia M."/>
            <person name="Andreopoulos B."/>
            <person name="Barry K.W."/>
            <person name="Bonito G."/>
            <person name="Buee M."/>
            <person name="Carver A."/>
            <person name="Chen C."/>
            <person name="Cichocki N."/>
            <person name="Clum A."/>
            <person name="Culley D."/>
            <person name="Crous P.W."/>
            <person name="Fauchery L."/>
            <person name="Girlanda M."/>
            <person name="Hayes R."/>
            <person name="Keri Z."/>
            <person name="Labutti K."/>
            <person name="Lipzen A."/>
            <person name="Lombard V."/>
            <person name="Magnuson J."/>
            <person name="Maillard F."/>
            <person name="Morin E."/>
            <person name="Murat C."/>
            <person name="Nolan M."/>
            <person name="Ohm R."/>
            <person name="Pangilinan J."/>
            <person name="Pereira M."/>
            <person name="Perotto S."/>
            <person name="Peter M."/>
            <person name="Riley R."/>
            <person name="Sitrit Y."/>
            <person name="Stielow B."/>
            <person name="Szollosi G."/>
            <person name="Zifcakova L."/>
            <person name="Stursova M."/>
            <person name="Spatafora J.W."/>
            <person name="Tedersoo L."/>
            <person name="Vaario L.-M."/>
            <person name="Yamada A."/>
            <person name="Yan M."/>
            <person name="Wang P."/>
            <person name="Xu J."/>
            <person name="Bruns T."/>
            <person name="Baldrian P."/>
            <person name="Vilgalys R."/>
            <person name="Henrissat B."/>
            <person name="Grigoriev I.V."/>
            <person name="Hibbett D."/>
            <person name="Nagy L.G."/>
            <person name="Martin F.M."/>
        </authorList>
    </citation>
    <scope>NUCLEOTIDE SEQUENCE</scope>
    <source>
        <strain evidence="9">UH-Tt-Lm1</strain>
    </source>
</reference>
<reference evidence="9" key="1">
    <citation type="journal article" date="2020" name="Nat. Commun.">
        <title>Large-scale genome sequencing of mycorrhizal fungi provides insights into the early evolution of symbiotic traits.</title>
        <authorList>
            <person name="Miyauchi S."/>
            <person name="Kiss E."/>
            <person name="Kuo A."/>
            <person name="Drula E."/>
            <person name="Kohler A."/>
            <person name="Sanchez-Garcia M."/>
            <person name="Morin E."/>
            <person name="Andreopoulos B."/>
            <person name="Barry K.W."/>
            <person name="Bonito G."/>
            <person name="Buee M."/>
            <person name="Carver A."/>
            <person name="Chen C."/>
            <person name="Cichocki N."/>
            <person name="Clum A."/>
            <person name="Culley D."/>
            <person name="Crous P.W."/>
            <person name="Fauchery L."/>
            <person name="Girlanda M."/>
            <person name="Hayes R.D."/>
            <person name="Keri Z."/>
            <person name="LaButti K."/>
            <person name="Lipzen A."/>
            <person name="Lombard V."/>
            <person name="Magnuson J."/>
            <person name="Maillard F."/>
            <person name="Murat C."/>
            <person name="Nolan M."/>
            <person name="Ohm R.A."/>
            <person name="Pangilinan J."/>
            <person name="Pereira M.F."/>
            <person name="Perotto S."/>
            <person name="Peter M."/>
            <person name="Pfister S."/>
            <person name="Riley R."/>
            <person name="Sitrit Y."/>
            <person name="Stielow J.B."/>
            <person name="Szollosi G."/>
            <person name="Zifcakova L."/>
            <person name="Stursova M."/>
            <person name="Spatafora J.W."/>
            <person name="Tedersoo L."/>
            <person name="Vaario L.M."/>
            <person name="Yamada A."/>
            <person name="Yan M."/>
            <person name="Wang P."/>
            <person name="Xu J."/>
            <person name="Bruns T."/>
            <person name="Baldrian P."/>
            <person name="Vilgalys R."/>
            <person name="Dunand C."/>
            <person name="Henrissat B."/>
            <person name="Grigoriev I.V."/>
            <person name="Hibbett D."/>
            <person name="Nagy L.G."/>
            <person name="Martin F.M."/>
        </authorList>
    </citation>
    <scope>NUCLEOTIDE SEQUENCE</scope>
    <source>
        <strain evidence="9">UH-Tt-Lm1</strain>
    </source>
</reference>
<dbReference type="InterPro" id="IPR002403">
    <property type="entry name" value="Cyt_P450_E_grp-IV"/>
</dbReference>
<dbReference type="PRINTS" id="PR00465">
    <property type="entry name" value="EP450IV"/>
</dbReference>
<dbReference type="Gene3D" id="1.10.630.10">
    <property type="entry name" value="Cytochrome P450"/>
    <property type="match status" value="1"/>
</dbReference>
<evidence type="ECO:0000256" key="2">
    <source>
        <dbReference type="ARBA" id="ARBA00005179"/>
    </source>
</evidence>
<protein>
    <submittedName>
        <fullName evidence="9">Cytochrome P450</fullName>
    </submittedName>
</protein>
<dbReference type="Pfam" id="PF00067">
    <property type="entry name" value="p450"/>
    <property type="match status" value="1"/>
</dbReference>
<evidence type="ECO:0000256" key="8">
    <source>
        <dbReference type="PIRSR" id="PIRSR602403-1"/>
    </source>
</evidence>
<name>A0A9P6HBT4_9AGAM</name>
<comment type="similarity">
    <text evidence="3">Belongs to the cytochrome P450 family.</text>
</comment>
<evidence type="ECO:0000256" key="5">
    <source>
        <dbReference type="ARBA" id="ARBA00023002"/>
    </source>
</evidence>
<keyword evidence="5" id="KW-0560">Oxidoreductase</keyword>
<evidence type="ECO:0000256" key="4">
    <source>
        <dbReference type="ARBA" id="ARBA00022723"/>
    </source>
</evidence>
<accession>A0A9P6HBT4</accession>
<keyword evidence="10" id="KW-1185">Reference proteome</keyword>
<sequence length="561" mass="62888">MRNLDPPREVSVDPMVFIVSSALLTHLYFKRYEPQSPTHALSILLGVPSLLSLLNVCVGQDCASVLSPTWKILGTFITYFTTLIGSITAYRVSPFHPLAKYPGPFAAKLSKLWIFYIVWTGKTHEYYAHLHEKYGDIIRTGPNEVIIRDHAAILPLMGTTGWGKSAYWLGRTMHAPIPPLIGVRDGPTHAKRRRTWNRGFNPAAMREYEPMVHKRVLELTEVLAQRGQVDLSAMFGYYTFDVMTDIGLGGGSTMISKGDTEDLSHILDAGMRAATLMGQIPWAGRYLKAIPGATTTLKRFWAFTRAKLIHRQNEGSKKKDLFYHLADEEGIEKQPIPAPVVLSDSSLVIIAGSETTATVLSSLFFYLLRDQEKFERLRAEIDRFYSRGEEITVEHFGEMHYLDACINEAMRLSPPVPSGSNRSALHPDPSLGKMLGPYYIPEGTAASVNFLGIHRDPKNFSPFPNTFWPDRWLVAKGLIQCPVPEGEFVHETSAFVPFSFGPGACVGKPLALLELRMTTAYLVRDLDLKLAPGYKETWEADWRDYLTIQRGELPVLTSPRA</sequence>
<dbReference type="GO" id="GO:0004497">
    <property type="term" value="F:monooxygenase activity"/>
    <property type="evidence" value="ECO:0007669"/>
    <property type="project" value="UniProtKB-KW"/>
</dbReference>
<dbReference type="InterPro" id="IPR001128">
    <property type="entry name" value="Cyt_P450"/>
</dbReference>
<dbReference type="CDD" id="cd11061">
    <property type="entry name" value="CYP67-like"/>
    <property type="match status" value="1"/>
</dbReference>
<dbReference type="InterPro" id="IPR050121">
    <property type="entry name" value="Cytochrome_P450_monoxygenase"/>
</dbReference>
<organism evidence="9 10">
    <name type="scientific">Thelephora terrestris</name>
    <dbReference type="NCBI Taxonomy" id="56493"/>
    <lineage>
        <taxon>Eukaryota</taxon>
        <taxon>Fungi</taxon>
        <taxon>Dikarya</taxon>
        <taxon>Basidiomycota</taxon>
        <taxon>Agaricomycotina</taxon>
        <taxon>Agaricomycetes</taxon>
        <taxon>Thelephorales</taxon>
        <taxon>Thelephoraceae</taxon>
        <taxon>Thelephora</taxon>
    </lineage>
</organism>
<evidence type="ECO:0000256" key="3">
    <source>
        <dbReference type="ARBA" id="ARBA00010617"/>
    </source>
</evidence>
<evidence type="ECO:0000256" key="6">
    <source>
        <dbReference type="ARBA" id="ARBA00023004"/>
    </source>
</evidence>
<dbReference type="PANTHER" id="PTHR24305">
    <property type="entry name" value="CYTOCHROME P450"/>
    <property type="match status" value="1"/>
</dbReference>
<proteinExistence type="inferred from homology"/>
<dbReference type="PRINTS" id="PR00385">
    <property type="entry name" value="P450"/>
</dbReference>